<sequence length="261" mass="30612">MQNPYSKIEKKTVFLEEKIMLNIAICDDDDLIAHQIESVLHNISDEENVKIDTDVFYSGNNLVREISSGKKFDLIYMDIQMENGDGITAAKNIRKKDEDVMIIFISSYDRYVMELFRLDVFSFIRKPIDRDSFAQIFLEANQRICSRNHFFSFKYKSQEYKVLSKEILYFESKARQINIHVRDGNKYVFNGKLSEVEKGLSSGKVTFLRIHQSYLVNYLLIKSRSKSNVTLINGEVLPISEDRQKEFSKEYSRLLRGDIYV</sequence>
<evidence type="ECO:0000256" key="2">
    <source>
        <dbReference type="ARBA" id="ARBA00024867"/>
    </source>
</evidence>
<evidence type="ECO:0000313" key="6">
    <source>
        <dbReference type="EMBL" id="EEG92130.1"/>
    </source>
</evidence>
<evidence type="ECO:0000256" key="3">
    <source>
        <dbReference type="PROSITE-ProRule" id="PRU00169"/>
    </source>
</evidence>
<comment type="function">
    <text evidence="2">May play the central regulatory role in sporulation. It may be an element of the effector pathway responsible for the activation of sporulation genes in response to nutritional stress. Spo0A may act in concert with spo0H (a sigma factor) to control the expression of some genes that are critical to the sporulation process.</text>
</comment>
<dbReference type="SMART" id="SM00850">
    <property type="entry name" value="LytTR"/>
    <property type="match status" value="1"/>
</dbReference>
<dbReference type="EMBL" id="ACFY01000161">
    <property type="protein sequence ID" value="EEG92130.1"/>
    <property type="molecule type" value="Genomic_DNA"/>
</dbReference>
<name>C0FZ10_9FIRM</name>
<reference evidence="6 7" key="1">
    <citation type="submission" date="2009-02" db="EMBL/GenBank/DDBJ databases">
        <authorList>
            <person name="Fulton L."/>
            <person name="Clifton S."/>
            <person name="Fulton B."/>
            <person name="Xu J."/>
            <person name="Minx P."/>
            <person name="Pepin K.H."/>
            <person name="Johnson M."/>
            <person name="Bhonagiri V."/>
            <person name="Nash W.E."/>
            <person name="Mardis E.R."/>
            <person name="Wilson R.K."/>
        </authorList>
    </citation>
    <scope>NUCLEOTIDE SEQUENCE [LARGE SCALE GENOMIC DNA]</scope>
    <source>
        <strain evidence="6 7">DSM 16841</strain>
    </source>
</reference>
<dbReference type="AlphaFoldDB" id="C0FZ10"/>
<dbReference type="InterPro" id="IPR001789">
    <property type="entry name" value="Sig_transdc_resp-reg_receiver"/>
</dbReference>
<proteinExistence type="predicted"/>
<reference evidence="6 7" key="2">
    <citation type="submission" date="2009-03" db="EMBL/GenBank/DDBJ databases">
        <title>Draft genome sequence of Roseburia inulinivorans (DSM 16841).</title>
        <authorList>
            <person name="Sudarsanam P."/>
            <person name="Ley R."/>
            <person name="Guruge J."/>
            <person name="Turnbaugh P.J."/>
            <person name="Mahowald M."/>
            <person name="Liep D."/>
            <person name="Gordon J."/>
        </authorList>
    </citation>
    <scope>NUCLEOTIDE SEQUENCE [LARGE SCALE GENOMIC DNA]</scope>
    <source>
        <strain evidence="6 7">DSM 16841</strain>
    </source>
</reference>
<dbReference type="SUPFAM" id="SSF52172">
    <property type="entry name" value="CheY-like"/>
    <property type="match status" value="1"/>
</dbReference>
<dbReference type="Gene3D" id="2.40.50.1020">
    <property type="entry name" value="LytTr DNA-binding domain"/>
    <property type="match status" value="1"/>
</dbReference>
<evidence type="ECO:0000259" key="4">
    <source>
        <dbReference type="PROSITE" id="PS50110"/>
    </source>
</evidence>
<dbReference type="PANTHER" id="PTHR37299:SF1">
    <property type="entry name" value="STAGE 0 SPORULATION PROTEIN A HOMOLOG"/>
    <property type="match status" value="1"/>
</dbReference>
<evidence type="ECO:0000259" key="5">
    <source>
        <dbReference type="PROSITE" id="PS50930"/>
    </source>
</evidence>
<dbReference type="InterPro" id="IPR011006">
    <property type="entry name" value="CheY-like_superfamily"/>
</dbReference>
<keyword evidence="3" id="KW-0597">Phosphoprotein</keyword>
<dbReference type="GO" id="GO:0003677">
    <property type="term" value="F:DNA binding"/>
    <property type="evidence" value="ECO:0007669"/>
    <property type="project" value="UniProtKB-KW"/>
</dbReference>
<feature type="modified residue" description="4-aspartylphosphate" evidence="3">
    <location>
        <position position="78"/>
    </location>
</feature>
<evidence type="ECO:0000313" key="7">
    <source>
        <dbReference type="Proteomes" id="UP000003561"/>
    </source>
</evidence>
<dbReference type="eggNOG" id="COG3279">
    <property type="taxonomic scope" value="Bacteria"/>
</dbReference>
<accession>C0FZ10</accession>
<protein>
    <recommendedName>
        <fullName evidence="1">Stage 0 sporulation protein A homolog</fullName>
    </recommendedName>
</protein>
<dbReference type="PROSITE" id="PS50930">
    <property type="entry name" value="HTH_LYTTR"/>
    <property type="match status" value="1"/>
</dbReference>
<feature type="domain" description="HTH LytTR-type" evidence="5">
    <location>
        <begin position="151"/>
        <end position="253"/>
    </location>
</feature>
<dbReference type="Pfam" id="PF00072">
    <property type="entry name" value="Response_reg"/>
    <property type="match status" value="1"/>
</dbReference>
<dbReference type="Gene3D" id="3.40.50.2300">
    <property type="match status" value="1"/>
</dbReference>
<evidence type="ECO:0000256" key="1">
    <source>
        <dbReference type="ARBA" id="ARBA00018672"/>
    </source>
</evidence>
<dbReference type="Proteomes" id="UP000003561">
    <property type="component" value="Unassembled WGS sequence"/>
</dbReference>
<dbReference type="SMART" id="SM00448">
    <property type="entry name" value="REC"/>
    <property type="match status" value="1"/>
</dbReference>
<feature type="domain" description="Response regulatory" evidence="4">
    <location>
        <begin position="22"/>
        <end position="141"/>
    </location>
</feature>
<comment type="caution">
    <text evidence="6">The sequence shown here is derived from an EMBL/GenBank/DDBJ whole genome shotgun (WGS) entry which is preliminary data.</text>
</comment>
<dbReference type="GO" id="GO:0000156">
    <property type="term" value="F:phosphorelay response regulator activity"/>
    <property type="evidence" value="ECO:0007669"/>
    <property type="project" value="InterPro"/>
</dbReference>
<dbReference type="InterPro" id="IPR046947">
    <property type="entry name" value="LytR-like"/>
</dbReference>
<organism evidence="6 7">
    <name type="scientific">Roseburia inulinivorans DSM 16841</name>
    <dbReference type="NCBI Taxonomy" id="622312"/>
    <lineage>
        <taxon>Bacteria</taxon>
        <taxon>Bacillati</taxon>
        <taxon>Bacillota</taxon>
        <taxon>Clostridia</taxon>
        <taxon>Lachnospirales</taxon>
        <taxon>Lachnospiraceae</taxon>
        <taxon>Roseburia</taxon>
    </lineage>
</organism>
<dbReference type="InterPro" id="IPR007492">
    <property type="entry name" value="LytTR_DNA-bd_dom"/>
</dbReference>
<dbReference type="PROSITE" id="PS50110">
    <property type="entry name" value="RESPONSE_REGULATORY"/>
    <property type="match status" value="1"/>
</dbReference>
<dbReference type="Pfam" id="PF04397">
    <property type="entry name" value="LytTR"/>
    <property type="match status" value="1"/>
</dbReference>
<dbReference type="PANTHER" id="PTHR37299">
    <property type="entry name" value="TRANSCRIPTIONAL REGULATOR-RELATED"/>
    <property type="match status" value="1"/>
</dbReference>
<keyword evidence="6" id="KW-0238">DNA-binding</keyword>
<gene>
    <name evidence="6" type="ORF">ROSEINA2194_04000</name>
</gene>